<dbReference type="KEGG" id="dsy:DSY3710"/>
<dbReference type="Proteomes" id="UP000001946">
    <property type="component" value="Chromosome"/>
</dbReference>
<dbReference type="SUPFAM" id="SSF47240">
    <property type="entry name" value="Ferritin-like"/>
    <property type="match status" value="1"/>
</dbReference>
<reference evidence="2 3" key="1">
    <citation type="journal article" date="2006" name="J. Bacteriol.">
        <title>Complete genome sequence of the dehalorespiring bacterium Desulfitobacterium hafniense Y51 and comparison with Dehalococcoides ethenogenes 195.</title>
        <authorList>
            <person name="Nonaka H."/>
            <person name="Keresztes G."/>
            <person name="Shinoda Y."/>
            <person name="Ikenaga Y."/>
            <person name="Abe M."/>
            <person name="Naito K."/>
            <person name="Inatomi K."/>
            <person name="Furukawa K."/>
            <person name="Inui M."/>
            <person name="Yukawa H."/>
        </authorList>
    </citation>
    <scope>NUCLEOTIDE SEQUENCE [LARGE SCALE GENOMIC DNA]</scope>
    <source>
        <strain evidence="2 3">Y51</strain>
    </source>
</reference>
<organism evidence="2 3">
    <name type="scientific">Desulfitobacterium hafniense (strain Y51)</name>
    <dbReference type="NCBI Taxonomy" id="138119"/>
    <lineage>
        <taxon>Bacteria</taxon>
        <taxon>Bacillati</taxon>
        <taxon>Bacillota</taxon>
        <taxon>Clostridia</taxon>
        <taxon>Eubacteriales</taxon>
        <taxon>Desulfitobacteriaceae</taxon>
        <taxon>Desulfitobacterium</taxon>
    </lineage>
</organism>
<dbReference type="InterPro" id="IPR009078">
    <property type="entry name" value="Ferritin-like_SF"/>
</dbReference>
<dbReference type="GO" id="GO:0046872">
    <property type="term" value="F:metal ion binding"/>
    <property type="evidence" value="ECO:0007669"/>
    <property type="project" value="InterPro"/>
</dbReference>
<protein>
    <recommendedName>
        <fullName evidence="1">Rubrerythrin diiron-binding domain-containing protein</fullName>
    </recommendedName>
</protein>
<dbReference type="InterPro" id="IPR003251">
    <property type="entry name" value="Rr_diiron-bd_dom"/>
</dbReference>
<evidence type="ECO:0000313" key="2">
    <source>
        <dbReference type="EMBL" id="BAE85499.1"/>
    </source>
</evidence>
<dbReference type="HOGENOM" id="CLU_102478_1_1_9"/>
<dbReference type="Pfam" id="PF02915">
    <property type="entry name" value="Rubrerythrin"/>
    <property type="match status" value="1"/>
</dbReference>
<dbReference type="InterPro" id="IPR012347">
    <property type="entry name" value="Ferritin-like"/>
</dbReference>
<keyword evidence="3" id="KW-1185">Reference proteome</keyword>
<accession>Q24R43</accession>
<evidence type="ECO:0000313" key="3">
    <source>
        <dbReference type="Proteomes" id="UP000001946"/>
    </source>
</evidence>
<sequence>MYHNQNGKGSMAMNDNNINTCRYRVDVPYPPVRVVGPNPVYACEMLGNMGDAVSEMSDVTRYFYISVVTKPQYSWISACFRDISIVEMHHLNIFAELALLLGADPRLWSCRDGMQWWSPSYIGYPHGLRPLITESIQAEEAAIRKYSHQADTICDRNIVAILRRIIQDEMHHLQIFREMYQQV</sequence>
<dbReference type="STRING" id="138119.DSY3710"/>
<evidence type="ECO:0000259" key="1">
    <source>
        <dbReference type="Pfam" id="PF02915"/>
    </source>
</evidence>
<gene>
    <name evidence="2" type="ordered locus">DSY3710</name>
</gene>
<feature type="domain" description="Rubrerythrin diiron-binding" evidence="1">
    <location>
        <begin position="54"/>
        <end position="180"/>
    </location>
</feature>
<dbReference type="AlphaFoldDB" id="Q24R43"/>
<name>Q24R43_DESHY</name>
<dbReference type="EMBL" id="AP008230">
    <property type="protein sequence ID" value="BAE85499.1"/>
    <property type="molecule type" value="Genomic_DNA"/>
</dbReference>
<dbReference type="CDD" id="cd07908">
    <property type="entry name" value="Mn_catalase_like"/>
    <property type="match status" value="1"/>
</dbReference>
<dbReference type="eggNOG" id="COG1633">
    <property type="taxonomic scope" value="Bacteria"/>
</dbReference>
<dbReference type="GO" id="GO:0016491">
    <property type="term" value="F:oxidoreductase activity"/>
    <property type="evidence" value="ECO:0007669"/>
    <property type="project" value="InterPro"/>
</dbReference>
<dbReference type="Gene3D" id="1.20.1260.10">
    <property type="match status" value="2"/>
</dbReference>
<proteinExistence type="predicted"/>